<dbReference type="RefSeq" id="WP_188714196.1">
    <property type="nucleotide sequence ID" value="NZ_BMIV01000002.1"/>
</dbReference>
<sequence>MLIAHLPAGYLIGERLGRGHRAAAGLIATGLVASVLPDLDLVWFYLVNDRQNLHHEFVFHWPLFWAALALILSLISKGLGWRQAFPFIGVALASLLLHMVLDSVAAGIGWLMPFSDAQINLVVVPARYDWWVQSFVLHWTFLLELAICGWAAFVFARNRRQVARP</sequence>
<dbReference type="Proteomes" id="UP000640509">
    <property type="component" value="Unassembled WGS sequence"/>
</dbReference>
<keyword evidence="3" id="KW-1185">Reference proteome</keyword>
<proteinExistence type="predicted"/>
<evidence type="ECO:0000313" key="2">
    <source>
        <dbReference type="EMBL" id="GGF59167.1"/>
    </source>
</evidence>
<feature type="transmembrane region" description="Helical" evidence="1">
    <location>
        <begin position="22"/>
        <end position="46"/>
    </location>
</feature>
<gene>
    <name evidence="2" type="ORF">GCM10011402_08970</name>
</gene>
<feature type="transmembrane region" description="Helical" evidence="1">
    <location>
        <begin position="58"/>
        <end position="75"/>
    </location>
</feature>
<keyword evidence="2" id="KW-0378">Hydrolase</keyword>
<dbReference type="InterPro" id="IPR007404">
    <property type="entry name" value="YdjM-like"/>
</dbReference>
<evidence type="ECO:0000313" key="3">
    <source>
        <dbReference type="Proteomes" id="UP000640509"/>
    </source>
</evidence>
<keyword evidence="1" id="KW-0472">Membrane</keyword>
<dbReference type="Pfam" id="PF04307">
    <property type="entry name" value="YdjM"/>
    <property type="match status" value="1"/>
</dbReference>
<accession>A0ABQ1VEH7</accession>
<evidence type="ECO:0000256" key="1">
    <source>
        <dbReference type="SAM" id="Phobius"/>
    </source>
</evidence>
<feature type="transmembrane region" description="Helical" evidence="1">
    <location>
        <begin position="130"/>
        <end position="156"/>
    </location>
</feature>
<keyword evidence="1" id="KW-1133">Transmembrane helix</keyword>
<feature type="transmembrane region" description="Helical" evidence="1">
    <location>
        <begin position="87"/>
        <end position="110"/>
    </location>
</feature>
<reference evidence="3" key="1">
    <citation type="journal article" date="2019" name="Int. J. Syst. Evol. Microbiol.">
        <title>The Global Catalogue of Microorganisms (GCM) 10K type strain sequencing project: providing services to taxonomists for standard genome sequencing and annotation.</title>
        <authorList>
            <consortium name="The Broad Institute Genomics Platform"/>
            <consortium name="The Broad Institute Genome Sequencing Center for Infectious Disease"/>
            <person name="Wu L."/>
            <person name="Ma J."/>
        </authorList>
    </citation>
    <scope>NUCLEOTIDE SEQUENCE [LARGE SCALE GENOMIC DNA]</scope>
    <source>
        <strain evidence="3">CGMCC 1.15419</strain>
    </source>
</reference>
<protein>
    <submittedName>
        <fullName evidence="2">Metal-dependent hydrolase</fullName>
    </submittedName>
</protein>
<comment type="caution">
    <text evidence="2">The sequence shown here is derived from an EMBL/GenBank/DDBJ whole genome shotgun (WGS) entry which is preliminary data.</text>
</comment>
<keyword evidence="1" id="KW-0812">Transmembrane</keyword>
<dbReference type="GO" id="GO:0016787">
    <property type="term" value="F:hydrolase activity"/>
    <property type="evidence" value="ECO:0007669"/>
    <property type="project" value="UniProtKB-KW"/>
</dbReference>
<name>A0ABQ1VEH7_9RHOB</name>
<organism evidence="2 3">
    <name type="scientific">Paracoccus acridae</name>
    <dbReference type="NCBI Taxonomy" id="1795310"/>
    <lineage>
        <taxon>Bacteria</taxon>
        <taxon>Pseudomonadati</taxon>
        <taxon>Pseudomonadota</taxon>
        <taxon>Alphaproteobacteria</taxon>
        <taxon>Rhodobacterales</taxon>
        <taxon>Paracoccaceae</taxon>
        <taxon>Paracoccus</taxon>
    </lineage>
</organism>
<dbReference type="EMBL" id="BMIV01000002">
    <property type="protein sequence ID" value="GGF59167.1"/>
    <property type="molecule type" value="Genomic_DNA"/>
</dbReference>